<reference evidence="1 2" key="1">
    <citation type="submission" date="2018-08" db="EMBL/GenBank/DDBJ databases">
        <title>A genome reference for cultivated species of the human gut microbiota.</title>
        <authorList>
            <person name="Zou Y."/>
            <person name="Xue W."/>
            <person name="Luo G."/>
        </authorList>
    </citation>
    <scope>NUCLEOTIDE SEQUENCE [LARGE SCALE GENOMIC DNA]</scope>
    <source>
        <strain evidence="1 2">OF03-11</strain>
    </source>
</reference>
<name>A0A413ICD0_9BACT</name>
<evidence type="ECO:0008006" key="3">
    <source>
        <dbReference type="Google" id="ProtNLM"/>
    </source>
</evidence>
<organism evidence="1 2">
    <name type="scientific">Odoribacter splanchnicus</name>
    <dbReference type="NCBI Taxonomy" id="28118"/>
    <lineage>
        <taxon>Bacteria</taxon>
        <taxon>Pseudomonadati</taxon>
        <taxon>Bacteroidota</taxon>
        <taxon>Bacteroidia</taxon>
        <taxon>Bacteroidales</taxon>
        <taxon>Odoribacteraceae</taxon>
        <taxon>Odoribacter</taxon>
    </lineage>
</organism>
<proteinExistence type="predicted"/>
<evidence type="ECO:0000313" key="2">
    <source>
        <dbReference type="Proteomes" id="UP000284434"/>
    </source>
</evidence>
<comment type="caution">
    <text evidence="1">The sequence shown here is derived from an EMBL/GenBank/DDBJ whole genome shotgun (WGS) entry which is preliminary data.</text>
</comment>
<accession>A0A413ICD0</accession>
<protein>
    <recommendedName>
        <fullName evidence="3">6-bladed beta-propeller</fullName>
    </recommendedName>
</protein>
<dbReference type="Pfam" id="PF15869">
    <property type="entry name" value="TolB_like"/>
    <property type="match status" value="1"/>
</dbReference>
<evidence type="ECO:0000313" key="1">
    <source>
        <dbReference type="EMBL" id="RGY06715.1"/>
    </source>
</evidence>
<dbReference type="AlphaFoldDB" id="A0A413ICD0"/>
<dbReference type="RefSeq" id="WP_118103752.1">
    <property type="nucleotide sequence ID" value="NZ_QSCO01000011.1"/>
</dbReference>
<dbReference type="EMBL" id="QSCO01000011">
    <property type="protein sequence ID" value="RGY06715.1"/>
    <property type="molecule type" value="Genomic_DNA"/>
</dbReference>
<gene>
    <name evidence="1" type="ORF">DXA53_09385</name>
</gene>
<dbReference type="Proteomes" id="UP000284434">
    <property type="component" value="Unassembled WGS sequence"/>
</dbReference>
<sequence length="370" mass="43217">MDTLRYFLWCLFLVFELYGCMGDKSSDYMTFDRISYVEKFPKSYCLKNGELLDLNQIGVKSLSIQDSILIVSTSDKDGYWAFFRLPDYTFLGKYLTEGKSDNELLSSPKVSDQHFIKHNGRLYAILYDFDTGKVLLMNISETIKEHQLAIHKLDCELPRVLFNCVGLDSLSFFCREVNNDHTEQSRFILENGERSVPENMRILNKASVDAGFDINILGTYCKYDPKTRRIAEAAFDLNIINLYSLDDSLCLTICTGDKMNTIKEIQNVERRKKKVMYGHLASYSNYFAALFQNDTNENIHFGKARKQTIQFFDWEGNPLIEVVLDRRINSFDIDFSRECLYTLSYEQDEIYVYDFKEVLEYLKNDGEYLL</sequence>